<dbReference type="PANTHER" id="PTHR43701:SF5">
    <property type="entry name" value="MEMBRANE TRANSPORTER PROTEIN-RELATED"/>
    <property type="match status" value="1"/>
</dbReference>
<reference evidence="6 7" key="1">
    <citation type="submission" date="2023-10" db="EMBL/GenBank/DDBJ databases">
        <title>Complete genome sequence of a Sphingomonadaceae bacterium.</title>
        <authorList>
            <person name="Yan C."/>
        </authorList>
    </citation>
    <scope>NUCLEOTIDE SEQUENCE [LARGE SCALE GENOMIC DNA]</scope>
    <source>
        <strain evidence="6 7">SCSIO 66989</strain>
    </source>
</reference>
<protein>
    <recommendedName>
        <fullName evidence="5">Probable membrane transporter protein</fullName>
    </recommendedName>
</protein>
<keyword evidence="2 5" id="KW-0812">Transmembrane</keyword>
<dbReference type="InterPro" id="IPR002781">
    <property type="entry name" value="TM_pro_TauE-like"/>
</dbReference>
<dbReference type="Proteomes" id="UP001302429">
    <property type="component" value="Chromosome"/>
</dbReference>
<organism evidence="6 7">
    <name type="scientific">Alterisphingorhabdus coralli</name>
    <dbReference type="NCBI Taxonomy" id="3071408"/>
    <lineage>
        <taxon>Bacteria</taxon>
        <taxon>Pseudomonadati</taxon>
        <taxon>Pseudomonadota</taxon>
        <taxon>Alphaproteobacteria</taxon>
        <taxon>Sphingomonadales</taxon>
        <taxon>Sphingomonadaceae</taxon>
        <taxon>Alterisphingorhabdus (ex Yan et al. 2024)</taxon>
    </lineage>
</organism>
<gene>
    <name evidence="6" type="ORF">RB602_14115</name>
</gene>
<feature type="transmembrane region" description="Helical" evidence="5">
    <location>
        <begin position="203"/>
        <end position="225"/>
    </location>
</feature>
<evidence type="ECO:0000256" key="4">
    <source>
        <dbReference type="ARBA" id="ARBA00023136"/>
    </source>
</evidence>
<keyword evidence="4 5" id="KW-0472">Membrane</keyword>
<feature type="transmembrane region" description="Helical" evidence="5">
    <location>
        <begin position="94"/>
        <end position="113"/>
    </location>
</feature>
<evidence type="ECO:0000313" key="6">
    <source>
        <dbReference type="EMBL" id="WOE74956.1"/>
    </source>
</evidence>
<feature type="transmembrane region" description="Helical" evidence="5">
    <location>
        <begin position="133"/>
        <end position="158"/>
    </location>
</feature>
<dbReference type="AlphaFoldDB" id="A0AA97F6Q5"/>
<feature type="transmembrane region" description="Helical" evidence="5">
    <location>
        <begin position="38"/>
        <end position="58"/>
    </location>
</feature>
<keyword evidence="3 5" id="KW-1133">Transmembrane helix</keyword>
<feature type="transmembrane region" description="Helical" evidence="5">
    <location>
        <begin position="170"/>
        <end position="191"/>
    </location>
</feature>
<name>A0AA97F6Q5_9SPHN</name>
<comment type="similarity">
    <text evidence="5">Belongs to the 4-toluene sulfonate uptake permease (TSUP) (TC 2.A.102) family.</text>
</comment>
<dbReference type="KEGG" id="acoa:RB602_14115"/>
<dbReference type="PANTHER" id="PTHR43701">
    <property type="entry name" value="MEMBRANE TRANSPORTER PROTEIN MJ0441-RELATED"/>
    <property type="match status" value="1"/>
</dbReference>
<dbReference type="EMBL" id="CP136594">
    <property type="protein sequence ID" value="WOE74956.1"/>
    <property type="molecule type" value="Genomic_DNA"/>
</dbReference>
<evidence type="ECO:0000313" key="7">
    <source>
        <dbReference type="Proteomes" id="UP001302429"/>
    </source>
</evidence>
<evidence type="ECO:0000256" key="3">
    <source>
        <dbReference type="ARBA" id="ARBA00022989"/>
    </source>
</evidence>
<feature type="transmembrane region" description="Helical" evidence="5">
    <location>
        <begin position="70"/>
        <end position="88"/>
    </location>
</feature>
<sequence length="255" mass="26473">MPWLLAPAFLLIALLYAAVGFGGGSSYTALLALAGTDYRILPALSLICNIAVTTGGCWRFARAGHIPWRRAFPLVVIALPFAWIGGLLAIPQLWFIGLLGASLGVAGGLMLLYRPPLSVELEQGAGALQGYGLFAASACLGLLAGIVGIGGGIFLAPLLYLTHWGDSRSIAGTASLFIVGNSIAGLSGHYARLAGDAEAIAALISYWPLLPAVLIGGAIGSWLGAKKLPLIWMQRGTGLLILMVALRLIWLTISA</sequence>
<dbReference type="InterPro" id="IPR051598">
    <property type="entry name" value="TSUP/Inactive_protease-like"/>
</dbReference>
<evidence type="ECO:0000256" key="1">
    <source>
        <dbReference type="ARBA" id="ARBA00004141"/>
    </source>
</evidence>
<evidence type="ECO:0000256" key="2">
    <source>
        <dbReference type="ARBA" id="ARBA00022692"/>
    </source>
</evidence>
<dbReference type="Pfam" id="PF01925">
    <property type="entry name" value="TauE"/>
    <property type="match status" value="1"/>
</dbReference>
<evidence type="ECO:0000256" key="5">
    <source>
        <dbReference type="RuleBase" id="RU363041"/>
    </source>
</evidence>
<keyword evidence="5" id="KW-1003">Cell membrane</keyword>
<accession>A0AA97F6Q5</accession>
<comment type="subcellular location">
    <subcellularLocation>
        <location evidence="5">Cell membrane</location>
        <topology evidence="5">Multi-pass membrane protein</topology>
    </subcellularLocation>
    <subcellularLocation>
        <location evidence="1">Membrane</location>
        <topology evidence="1">Multi-pass membrane protein</topology>
    </subcellularLocation>
</comment>
<dbReference type="RefSeq" id="WP_317081435.1">
    <property type="nucleotide sequence ID" value="NZ_CP136594.1"/>
</dbReference>
<dbReference type="GO" id="GO:0005886">
    <property type="term" value="C:plasma membrane"/>
    <property type="evidence" value="ECO:0007669"/>
    <property type="project" value="UniProtKB-SubCell"/>
</dbReference>
<proteinExistence type="inferred from homology"/>
<feature type="transmembrane region" description="Helical" evidence="5">
    <location>
        <begin position="231"/>
        <end position="253"/>
    </location>
</feature>
<keyword evidence="7" id="KW-1185">Reference proteome</keyword>